<evidence type="ECO:0000256" key="2">
    <source>
        <dbReference type="SAM" id="Phobius"/>
    </source>
</evidence>
<evidence type="ECO:0000256" key="1">
    <source>
        <dbReference type="SAM" id="MobiDB-lite"/>
    </source>
</evidence>
<keyword evidence="2" id="KW-1133">Transmembrane helix</keyword>
<protein>
    <submittedName>
        <fullName evidence="4">Uncharacterized protein</fullName>
    </submittedName>
</protein>
<feature type="chain" id="PRO_5043620312" evidence="3">
    <location>
        <begin position="22"/>
        <end position="410"/>
    </location>
</feature>
<name>A0AAW0D0D8_9AGAR</name>
<keyword evidence="2" id="KW-0472">Membrane</keyword>
<sequence>MPHWSFLAWATLAFQVVLVAAQSLVPSSSWRKPNITISKQDRVSIAASALDLAIDSLGPDLTYLNTESPDAGLRGAARLHMQLAAFDSASNTTRYQYRAQQFYNQRGDGTSNLSDPSLSGLLSDITSNNTYWSAAQNTADFIQRNMYRTSGIVEPITINNCSKRFEDELLSTEDTAIVIQGLSVFELIQRKRGDSGSEDTAKQQAVSAATTRVGSWIQEDGIMKPNAGYTAHALGYTYEHTSDTEMKSYIQSFLSVQYNSILDQARTPGGNEYGDWIGPPASFFDSSKQTSACQALIAAISLPEQSNTTNSTSDTPATSRRLNIGAIAGGVVAGVVLLVVILAIVVMLIGRRKRSVEESGISGPFTAREPTSVQTSTKGFGGSSGQPSNSTSEVHSDVSPPAYEDLTDRM</sequence>
<proteinExistence type="predicted"/>
<gene>
    <name evidence="4" type="ORF">VNI00_007252</name>
</gene>
<accession>A0AAW0D0D8</accession>
<feature type="compositionally biased region" description="Polar residues" evidence="1">
    <location>
        <begin position="369"/>
        <end position="378"/>
    </location>
</feature>
<evidence type="ECO:0000313" key="5">
    <source>
        <dbReference type="Proteomes" id="UP001383192"/>
    </source>
</evidence>
<feature type="region of interest" description="Disordered" evidence="1">
    <location>
        <begin position="358"/>
        <end position="410"/>
    </location>
</feature>
<reference evidence="4 5" key="1">
    <citation type="submission" date="2024-01" db="EMBL/GenBank/DDBJ databases">
        <title>A draft genome for a cacao thread blight-causing isolate of Paramarasmius palmivorus.</title>
        <authorList>
            <person name="Baruah I.K."/>
            <person name="Bukari Y."/>
            <person name="Amoako-Attah I."/>
            <person name="Meinhardt L.W."/>
            <person name="Bailey B.A."/>
            <person name="Cohen S.P."/>
        </authorList>
    </citation>
    <scope>NUCLEOTIDE SEQUENCE [LARGE SCALE GENOMIC DNA]</scope>
    <source>
        <strain evidence="4 5">GH-12</strain>
    </source>
</reference>
<keyword evidence="5" id="KW-1185">Reference proteome</keyword>
<dbReference type="Gene3D" id="1.50.10.20">
    <property type="match status" value="1"/>
</dbReference>
<dbReference type="Proteomes" id="UP001383192">
    <property type="component" value="Unassembled WGS sequence"/>
</dbReference>
<dbReference type="AlphaFoldDB" id="A0AAW0D0D8"/>
<keyword evidence="2" id="KW-0812">Transmembrane</keyword>
<keyword evidence="3" id="KW-0732">Signal</keyword>
<evidence type="ECO:0000313" key="4">
    <source>
        <dbReference type="EMBL" id="KAK7045838.1"/>
    </source>
</evidence>
<dbReference type="EMBL" id="JAYKXP010000023">
    <property type="protein sequence ID" value="KAK7045838.1"/>
    <property type="molecule type" value="Genomic_DNA"/>
</dbReference>
<evidence type="ECO:0000256" key="3">
    <source>
        <dbReference type="SAM" id="SignalP"/>
    </source>
</evidence>
<comment type="caution">
    <text evidence="4">The sequence shown here is derived from an EMBL/GenBank/DDBJ whole genome shotgun (WGS) entry which is preliminary data.</text>
</comment>
<feature type="signal peptide" evidence="3">
    <location>
        <begin position="1"/>
        <end position="21"/>
    </location>
</feature>
<feature type="transmembrane region" description="Helical" evidence="2">
    <location>
        <begin position="324"/>
        <end position="349"/>
    </location>
</feature>
<organism evidence="4 5">
    <name type="scientific">Paramarasmius palmivorus</name>
    <dbReference type="NCBI Taxonomy" id="297713"/>
    <lineage>
        <taxon>Eukaryota</taxon>
        <taxon>Fungi</taxon>
        <taxon>Dikarya</taxon>
        <taxon>Basidiomycota</taxon>
        <taxon>Agaricomycotina</taxon>
        <taxon>Agaricomycetes</taxon>
        <taxon>Agaricomycetidae</taxon>
        <taxon>Agaricales</taxon>
        <taxon>Marasmiineae</taxon>
        <taxon>Marasmiaceae</taxon>
        <taxon>Paramarasmius</taxon>
    </lineage>
</organism>